<reference evidence="7 8" key="1">
    <citation type="submission" date="2019-04" db="EMBL/GenBank/DDBJ databases">
        <title>Genome sequence of strain shin9-1.</title>
        <authorList>
            <person name="Gao J."/>
            <person name="Sun J."/>
        </authorList>
    </citation>
    <scope>NUCLEOTIDE SEQUENCE [LARGE SCALE GENOMIC DNA]</scope>
    <source>
        <strain evidence="8">shin9-1</strain>
    </source>
</reference>
<dbReference type="InterPro" id="IPR050109">
    <property type="entry name" value="HTH-type_TetR-like_transc_reg"/>
</dbReference>
<dbReference type="SUPFAM" id="SSF46689">
    <property type="entry name" value="Homeodomain-like"/>
    <property type="match status" value="1"/>
</dbReference>
<dbReference type="Gene3D" id="1.10.357.10">
    <property type="entry name" value="Tetracycline Repressor, domain 2"/>
    <property type="match status" value="1"/>
</dbReference>
<evidence type="ECO:0000256" key="5">
    <source>
        <dbReference type="PROSITE-ProRule" id="PRU00335"/>
    </source>
</evidence>
<gene>
    <name evidence="7" type="ORF">FAA97_13730</name>
</gene>
<protein>
    <submittedName>
        <fullName evidence="7">TetR family transcriptional regulator</fullName>
    </submittedName>
</protein>
<name>A0A4S8NZH9_9HYPH</name>
<dbReference type="InterPro" id="IPR036271">
    <property type="entry name" value="Tet_transcr_reg_TetR-rel_C_sf"/>
</dbReference>
<dbReference type="InterPro" id="IPR009057">
    <property type="entry name" value="Homeodomain-like_sf"/>
</dbReference>
<dbReference type="Proteomes" id="UP000308828">
    <property type="component" value="Unassembled WGS sequence"/>
</dbReference>
<dbReference type="Pfam" id="PF00440">
    <property type="entry name" value="TetR_N"/>
    <property type="match status" value="1"/>
</dbReference>
<evidence type="ECO:0000256" key="4">
    <source>
        <dbReference type="ARBA" id="ARBA00023163"/>
    </source>
</evidence>
<proteinExistence type="predicted"/>
<organism evidence="7 8">
    <name type="scientific">Peteryoungia ipomoeae</name>
    <dbReference type="NCBI Taxonomy" id="1210932"/>
    <lineage>
        <taxon>Bacteria</taxon>
        <taxon>Pseudomonadati</taxon>
        <taxon>Pseudomonadota</taxon>
        <taxon>Alphaproteobacteria</taxon>
        <taxon>Hyphomicrobiales</taxon>
        <taxon>Rhizobiaceae</taxon>
        <taxon>Peteryoungia</taxon>
    </lineage>
</organism>
<evidence type="ECO:0000256" key="1">
    <source>
        <dbReference type="ARBA" id="ARBA00022491"/>
    </source>
</evidence>
<dbReference type="PANTHER" id="PTHR30055:SF234">
    <property type="entry name" value="HTH-TYPE TRANSCRIPTIONAL REGULATOR BETI"/>
    <property type="match status" value="1"/>
</dbReference>
<sequence length="217" mass="23873">MTRRSFQRAGEAERRQNLVNATLESISDHGLEGATVRDIAARAGVTGGLIRHYFDGKDQMVQEAYREMLATMTQTAIQAMGAEEGEASDRLRRFIIANLSPPIADPKALSLWAAFISRVRTDEEFGKIHRENYLVILSTVEHMVASLLSQHGSRGENRNARELAIAINGLIDGLWLEASLAGDLFDETRLPDIALTAVEALLGGISLSRNNSREEAQ</sequence>
<evidence type="ECO:0000256" key="2">
    <source>
        <dbReference type="ARBA" id="ARBA00023015"/>
    </source>
</evidence>
<dbReference type="GO" id="GO:0000976">
    <property type="term" value="F:transcription cis-regulatory region binding"/>
    <property type="evidence" value="ECO:0007669"/>
    <property type="project" value="TreeGrafter"/>
</dbReference>
<feature type="DNA-binding region" description="H-T-H motif" evidence="5">
    <location>
        <begin position="35"/>
        <end position="54"/>
    </location>
</feature>
<dbReference type="PROSITE" id="PS50977">
    <property type="entry name" value="HTH_TETR_2"/>
    <property type="match status" value="1"/>
</dbReference>
<keyword evidence="3 5" id="KW-0238">DNA-binding</keyword>
<dbReference type="PROSITE" id="PS01081">
    <property type="entry name" value="HTH_TETR_1"/>
    <property type="match status" value="1"/>
</dbReference>
<dbReference type="OrthoDB" id="9809265at2"/>
<keyword evidence="8" id="KW-1185">Reference proteome</keyword>
<accession>A0A4S8NZH9</accession>
<dbReference type="RefSeq" id="WP_136599113.1">
    <property type="nucleotide sequence ID" value="NZ_STGV01000004.1"/>
</dbReference>
<evidence type="ECO:0000256" key="3">
    <source>
        <dbReference type="ARBA" id="ARBA00023125"/>
    </source>
</evidence>
<keyword evidence="2" id="KW-0805">Transcription regulation</keyword>
<dbReference type="Pfam" id="PF13977">
    <property type="entry name" value="TetR_C_6"/>
    <property type="match status" value="1"/>
</dbReference>
<dbReference type="InterPro" id="IPR039538">
    <property type="entry name" value="BetI_C"/>
</dbReference>
<comment type="caution">
    <text evidence="7">The sequence shown here is derived from an EMBL/GenBank/DDBJ whole genome shotgun (WGS) entry which is preliminary data.</text>
</comment>
<evidence type="ECO:0000313" key="7">
    <source>
        <dbReference type="EMBL" id="THV22341.1"/>
    </source>
</evidence>
<dbReference type="EMBL" id="STGV01000004">
    <property type="protein sequence ID" value="THV22341.1"/>
    <property type="molecule type" value="Genomic_DNA"/>
</dbReference>
<dbReference type="AlphaFoldDB" id="A0A4S8NZH9"/>
<dbReference type="InterPro" id="IPR023772">
    <property type="entry name" value="DNA-bd_HTH_TetR-type_CS"/>
</dbReference>
<keyword evidence="4" id="KW-0804">Transcription</keyword>
<dbReference type="InterPro" id="IPR001647">
    <property type="entry name" value="HTH_TetR"/>
</dbReference>
<dbReference type="PANTHER" id="PTHR30055">
    <property type="entry name" value="HTH-TYPE TRANSCRIPTIONAL REGULATOR RUTR"/>
    <property type="match status" value="1"/>
</dbReference>
<evidence type="ECO:0000313" key="8">
    <source>
        <dbReference type="Proteomes" id="UP000308828"/>
    </source>
</evidence>
<evidence type="ECO:0000259" key="6">
    <source>
        <dbReference type="PROSITE" id="PS50977"/>
    </source>
</evidence>
<dbReference type="SUPFAM" id="SSF48498">
    <property type="entry name" value="Tetracyclin repressor-like, C-terminal domain"/>
    <property type="match status" value="1"/>
</dbReference>
<keyword evidence="1" id="KW-0678">Repressor</keyword>
<feature type="domain" description="HTH tetR-type" evidence="6">
    <location>
        <begin position="12"/>
        <end position="72"/>
    </location>
</feature>
<dbReference type="GO" id="GO:0003700">
    <property type="term" value="F:DNA-binding transcription factor activity"/>
    <property type="evidence" value="ECO:0007669"/>
    <property type="project" value="TreeGrafter"/>
</dbReference>